<dbReference type="STRING" id="1093900.A0A507BEH3"/>
<reference evidence="7 8" key="1">
    <citation type="submission" date="2019-06" db="EMBL/GenBank/DDBJ databases">
        <title>Draft genome sequence of the filamentous fungus Phialemoniopsis curvata isolated from diesel fuel.</title>
        <authorList>
            <person name="Varaljay V.A."/>
            <person name="Lyon W.J."/>
            <person name="Crouch A.L."/>
            <person name="Drake C.E."/>
            <person name="Hollomon J.M."/>
            <person name="Nadeau L.J."/>
            <person name="Nunn H.S."/>
            <person name="Stevenson B.S."/>
            <person name="Bojanowski C.L."/>
            <person name="Crookes-Goodson W.J."/>
        </authorList>
    </citation>
    <scope>NUCLEOTIDE SEQUENCE [LARGE SCALE GENOMIC DNA]</scope>
    <source>
        <strain evidence="7 8">D216</strain>
    </source>
</reference>
<evidence type="ECO:0000256" key="4">
    <source>
        <dbReference type="ARBA" id="ARBA00023136"/>
    </source>
</evidence>
<accession>A0A507BEH3</accession>
<dbReference type="AlphaFoldDB" id="A0A507BEH3"/>
<proteinExistence type="predicted"/>
<feature type="transmembrane region" description="Helical" evidence="5">
    <location>
        <begin position="27"/>
        <end position="52"/>
    </location>
</feature>
<dbReference type="InParanoid" id="A0A507BEH3"/>
<dbReference type="EMBL" id="SKBQ01000012">
    <property type="protein sequence ID" value="TPX17716.1"/>
    <property type="molecule type" value="Genomic_DNA"/>
</dbReference>
<sequence>MLSHPGLQLQVLWAQLIARYGPYKVDFFGGVLVQIFSFWITSAFYISLPYLFPAFSERHKIQPAPRQPTGAEIRHCLVYVLRNELITRAIALAGTLSAAAGRRPPLFRVDPALPAPAEFARDLVVCWLLREVLFYYSHRLLHSPRLYRVIHKTHHRFTAPVALAAQYAHPAEHVVANVLPIALPPAALGAHVLTAWAFFAWQLVETATVHSGYDFFAGAARKHDAHHEKFNLNYGVIGIMDWIHGTNALKKRRNDKANGNLAGDKKE</sequence>
<dbReference type="InterPro" id="IPR006694">
    <property type="entry name" value="Fatty_acid_hydroxylase"/>
</dbReference>
<comment type="caution">
    <text evidence="7">The sequence shown here is derived from an EMBL/GenBank/DDBJ whole genome shotgun (WGS) entry which is preliminary data.</text>
</comment>
<feature type="domain" description="Fatty acid hydroxylase" evidence="6">
    <location>
        <begin position="124"/>
        <end position="246"/>
    </location>
</feature>
<dbReference type="Pfam" id="PF04116">
    <property type="entry name" value="FA_hydroxylase"/>
    <property type="match status" value="1"/>
</dbReference>
<keyword evidence="2 5" id="KW-0812">Transmembrane</keyword>
<comment type="subcellular location">
    <subcellularLocation>
        <location evidence="1">Membrane</location>
    </subcellularLocation>
</comment>
<evidence type="ECO:0000259" key="6">
    <source>
        <dbReference type="Pfam" id="PF04116"/>
    </source>
</evidence>
<evidence type="ECO:0000256" key="1">
    <source>
        <dbReference type="ARBA" id="ARBA00004370"/>
    </source>
</evidence>
<dbReference type="OrthoDB" id="408954at2759"/>
<evidence type="ECO:0000256" key="2">
    <source>
        <dbReference type="ARBA" id="ARBA00022692"/>
    </source>
</evidence>
<dbReference type="InterPro" id="IPR050307">
    <property type="entry name" value="Sterol_Desaturase_Related"/>
</dbReference>
<organism evidence="7 8">
    <name type="scientific">Thyridium curvatum</name>
    <dbReference type="NCBI Taxonomy" id="1093900"/>
    <lineage>
        <taxon>Eukaryota</taxon>
        <taxon>Fungi</taxon>
        <taxon>Dikarya</taxon>
        <taxon>Ascomycota</taxon>
        <taxon>Pezizomycotina</taxon>
        <taxon>Sordariomycetes</taxon>
        <taxon>Sordariomycetidae</taxon>
        <taxon>Thyridiales</taxon>
        <taxon>Thyridiaceae</taxon>
        <taxon>Thyridium</taxon>
    </lineage>
</organism>
<evidence type="ECO:0000313" key="8">
    <source>
        <dbReference type="Proteomes" id="UP000319257"/>
    </source>
</evidence>
<dbReference type="FunCoup" id="A0A507BEH3">
    <property type="interactions" value="278"/>
</dbReference>
<keyword evidence="3 5" id="KW-1133">Transmembrane helix</keyword>
<dbReference type="GO" id="GO:0008610">
    <property type="term" value="P:lipid biosynthetic process"/>
    <property type="evidence" value="ECO:0007669"/>
    <property type="project" value="InterPro"/>
</dbReference>
<evidence type="ECO:0000313" key="7">
    <source>
        <dbReference type="EMBL" id="TPX17716.1"/>
    </source>
</evidence>
<keyword evidence="8" id="KW-1185">Reference proteome</keyword>
<dbReference type="GO" id="GO:0016020">
    <property type="term" value="C:membrane"/>
    <property type="evidence" value="ECO:0007669"/>
    <property type="project" value="UniProtKB-SubCell"/>
</dbReference>
<evidence type="ECO:0000256" key="5">
    <source>
        <dbReference type="SAM" id="Phobius"/>
    </source>
</evidence>
<dbReference type="GO" id="GO:0016491">
    <property type="term" value="F:oxidoreductase activity"/>
    <property type="evidence" value="ECO:0007669"/>
    <property type="project" value="InterPro"/>
</dbReference>
<keyword evidence="4 5" id="KW-0472">Membrane</keyword>
<dbReference type="GeneID" id="41970264"/>
<dbReference type="PANTHER" id="PTHR11863">
    <property type="entry name" value="STEROL DESATURASE"/>
    <property type="match status" value="1"/>
</dbReference>
<gene>
    <name evidence="7" type="ORF">E0L32_002817</name>
</gene>
<name>A0A507BEH3_9PEZI</name>
<dbReference type="Proteomes" id="UP000319257">
    <property type="component" value="Unassembled WGS sequence"/>
</dbReference>
<dbReference type="GO" id="GO:0005506">
    <property type="term" value="F:iron ion binding"/>
    <property type="evidence" value="ECO:0007669"/>
    <property type="project" value="InterPro"/>
</dbReference>
<dbReference type="RefSeq" id="XP_030999427.1">
    <property type="nucleotide sequence ID" value="XM_031137048.1"/>
</dbReference>
<evidence type="ECO:0000256" key="3">
    <source>
        <dbReference type="ARBA" id="ARBA00022989"/>
    </source>
</evidence>
<protein>
    <recommendedName>
        <fullName evidence="6">Fatty acid hydroxylase domain-containing protein</fullName>
    </recommendedName>
</protein>